<dbReference type="HOGENOM" id="CLU_2779408_0_0_1"/>
<reference evidence="2 3" key="2">
    <citation type="journal article" date="2018" name="Hortic Res">
        <title>Improved Brassica rapa reference genome by single-molecule sequencing and chromosome conformation capture technologies.</title>
        <authorList>
            <person name="Zhang L."/>
            <person name="Cai X."/>
            <person name="Wu J."/>
            <person name="Liu M."/>
            <person name="Grob S."/>
            <person name="Cheng F."/>
            <person name="Liang J."/>
            <person name="Cai C."/>
            <person name="Liu Z."/>
            <person name="Liu B."/>
            <person name="Wang F."/>
            <person name="Li S."/>
            <person name="Liu F."/>
            <person name="Li X."/>
            <person name="Cheng L."/>
            <person name="Yang W."/>
            <person name="Li M.H."/>
            <person name="Grossniklaus U."/>
            <person name="Zheng H."/>
            <person name="Wang X."/>
        </authorList>
    </citation>
    <scope>NUCLEOTIDE SEQUENCE [LARGE SCALE GENOMIC DNA]</scope>
    <source>
        <strain evidence="2 3">cv. Chiifu-401-42</strain>
    </source>
</reference>
<evidence type="ECO:0000313" key="2">
    <source>
        <dbReference type="EnsemblPlants" id="Bra009688.1-P"/>
    </source>
</evidence>
<dbReference type="InParanoid" id="M4CZP1"/>
<evidence type="ECO:0000256" key="1">
    <source>
        <dbReference type="SAM" id="MobiDB-lite"/>
    </source>
</evidence>
<feature type="region of interest" description="Disordered" evidence="1">
    <location>
        <begin position="1"/>
        <end position="42"/>
    </location>
</feature>
<feature type="compositionally biased region" description="Basic and acidic residues" evidence="1">
    <location>
        <begin position="18"/>
        <end position="29"/>
    </location>
</feature>
<dbReference type="EnsemblPlants" id="Bra009688.1">
    <property type="protein sequence ID" value="Bra009688.1-P"/>
    <property type="gene ID" value="Bra009688"/>
</dbReference>
<name>M4CZP1_BRACM</name>
<accession>M4CZP1</accession>
<dbReference type="Proteomes" id="UP000011750">
    <property type="component" value="Chromosome A06"/>
</dbReference>
<protein>
    <submittedName>
        <fullName evidence="2">Uncharacterized protein</fullName>
    </submittedName>
</protein>
<keyword evidence="3" id="KW-1185">Reference proteome</keyword>
<reference evidence="2 3" key="1">
    <citation type="journal article" date="2011" name="Nat. Genet.">
        <title>The genome of the mesopolyploid crop species Brassica rapa.</title>
        <authorList>
            <consortium name="Brassica rapa Genome Sequencing Project Consortium"/>
            <person name="Wang X."/>
            <person name="Wang H."/>
            <person name="Wang J."/>
            <person name="Sun R."/>
            <person name="Wu J."/>
            <person name="Liu S."/>
            <person name="Bai Y."/>
            <person name="Mun J.H."/>
            <person name="Bancroft I."/>
            <person name="Cheng F."/>
            <person name="Huang S."/>
            <person name="Li X."/>
            <person name="Hua W."/>
            <person name="Wang J."/>
            <person name="Wang X."/>
            <person name="Freeling M."/>
            <person name="Pires J.C."/>
            <person name="Paterson A.H."/>
            <person name="Chalhoub B."/>
            <person name="Wang B."/>
            <person name="Hayward A."/>
            <person name="Sharpe A.G."/>
            <person name="Park B.S."/>
            <person name="Weisshaar B."/>
            <person name="Liu B."/>
            <person name="Li B."/>
            <person name="Liu B."/>
            <person name="Tong C."/>
            <person name="Song C."/>
            <person name="Duran C."/>
            <person name="Peng C."/>
            <person name="Geng C."/>
            <person name="Koh C."/>
            <person name="Lin C."/>
            <person name="Edwards D."/>
            <person name="Mu D."/>
            <person name="Shen D."/>
            <person name="Soumpourou E."/>
            <person name="Li F."/>
            <person name="Fraser F."/>
            <person name="Conant G."/>
            <person name="Lassalle G."/>
            <person name="King G.J."/>
            <person name="Bonnema G."/>
            <person name="Tang H."/>
            <person name="Wang H."/>
            <person name="Belcram H."/>
            <person name="Zhou H."/>
            <person name="Hirakawa H."/>
            <person name="Abe H."/>
            <person name="Guo H."/>
            <person name="Wang H."/>
            <person name="Jin H."/>
            <person name="Parkin I.A."/>
            <person name="Batley J."/>
            <person name="Kim J.S."/>
            <person name="Just J."/>
            <person name="Li J."/>
            <person name="Xu J."/>
            <person name="Deng J."/>
            <person name="Kim J.A."/>
            <person name="Li J."/>
            <person name="Yu J."/>
            <person name="Meng J."/>
            <person name="Wang J."/>
            <person name="Min J."/>
            <person name="Poulain J."/>
            <person name="Wang J."/>
            <person name="Hatakeyama K."/>
            <person name="Wu K."/>
            <person name="Wang L."/>
            <person name="Fang L."/>
            <person name="Trick M."/>
            <person name="Links M.G."/>
            <person name="Zhao M."/>
            <person name="Jin M."/>
            <person name="Ramchiary N."/>
            <person name="Drou N."/>
            <person name="Berkman P.J."/>
            <person name="Cai Q."/>
            <person name="Huang Q."/>
            <person name="Li R."/>
            <person name="Tabata S."/>
            <person name="Cheng S."/>
            <person name="Zhang S."/>
            <person name="Zhang S."/>
            <person name="Huang S."/>
            <person name="Sato S."/>
            <person name="Sun S."/>
            <person name="Kwon S.J."/>
            <person name="Choi S.R."/>
            <person name="Lee T.H."/>
            <person name="Fan W."/>
            <person name="Zhao X."/>
            <person name="Tan X."/>
            <person name="Xu X."/>
            <person name="Wang Y."/>
            <person name="Qiu Y."/>
            <person name="Yin Y."/>
            <person name="Li Y."/>
            <person name="Du Y."/>
            <person name="Liao Y."/>
            <person name="Lim Y."/>
            <person name="Narusaka Y."/>
            <person name="Wang Y."/>
            <person name="Wang Z."/>
            <person name="Li Z."/>
            <person name="Wang Z."/>
            <person name="Xiong Z."/>
            <person name="Zhang Z."/>
        </authorList>
    </citation>
    <scope>NUCLEOTIDE SEQUENCE [LARGE SCALE GENOMIC DNA]</scope>
    <source>
        <strain evidence="2 3">cv. Chiifu-401-42</strain>
    </source>
</reference>
<proteinExistence type="predicted"/>
<evidence type="ECO:0000313" key="3">
    <source>
        <dbReference type="Proteomes" id="UP000011750"/>
    </source>
</evidence>
<organism evidence="2 3">
    <name type="scientific">Brassica campestris</name>
    <name type="common">Field mustard</name>
    <dbReference type="NCBI Taxonomy" id="3711"/>
    <lineage>
        <taxon>Eukaryota</taxon>
        <taxon>Viridiplantae</taxon>
        <taxon>Streptophyta</taxon>
        <taxon>Embryophyta</taxon>
        <taxon>Tracheophyta</taxon>
        <taxon>Spermatophyta</taxon>
        <taxon>Magnoliopsida</taxon>
        <taxon>eudicotyledons</taxon>
        <taxon>Gunneridae</taxon>
        <taxon>Pentapetalae</taxon>
        <taxon>rosids</taxon>
        <taxon>malvids</taxon>
        <taxon>Brassicales</taxon>
        <taxon>Brassicaceae</taxon>
        <taxon>Brassiceae</taxon>
        <taxon>Brassica</taxon>
    </lineage>
</organism>
<dbReference type="AlphaFoldDB" id="M4CZP1"/>
<reference evidence="2" key="3">
    <citation type="submission" date="2023-03" db="UniProtKB">
        <authorList>
            <consortium name="EnsemblPlants"/>
        </authorList>
    </citation>
    <scope>IDENTIFICATION</scope>
    <source>
        <strain evidence="2">cv. Chiifu-401-42</strain>
    </source>
</reference>
<sequence length="69" mass="7911">MSNKAMGLERVAQQHSEANSEARQDEVKNRTKQSNGSEMVKEKMATYNRFDTLSRLVHDESPDRLSVQD</sequence>
<dbReference type="Gramene" id="Bra009688.1">
    <property type="protein sequence ID" value="Bra009688.1-P"/>
    <property type="gene ID" value="Bra009688"/>
</dbReference>